<comment type="caution">
    <text evidence="2">The sequence shown here is derived from an EMBL/GenBank/DDBJ whole genome shotgun (WGS) entry which is preliminary data.</text>
</comment>
<proteinExistence type="predicted"/>
<evidence type="ECO:0000313" key="2">
    <source>
        <dbReference type="EMBL" id="MDA0183499.1"/>
    </source>
</evidence>
<dbReference type="EMBL" id="JAPDDP010000054">
    <property type="protein sequence ID" value="MDA0183499.1"/>
    <property type="molecule type" value="Genomic_DNA"/>
</dbReference>
<accession>A0A9X3S9K4</accession>
<gene>
    <name evidence="2" type="ORF">OJ997_24535</name>
</gene>
<sequence length="138" mass="15409">MRRRKDKEEPSKEIVPTRPPRPDADDRAWSARRNIGERDARKDLVPFMALPAETGPTWAPDQLSIWPVEGGRFGIDAHYHGETGRARAEQQAVRLERVHLAVSVRTTDDGAALRLGPLAHKATFLAIEAFLGRPIDDA</sequence>
<name>A0A9X3S9K4_9ACTN</name>
<dbReference type="RefSeq" id="WP_270027887.1">
    <property type="nucleotide sequence ID" value="NZ_JAPDDP010000054.1"/>
</dbReference>
<protein>
    <submittedName>
        <fullName evidence="2">Uncharacterized protein</fullName>
    </submittedName>
</protein>
<evidence type="ECO:0000313" key="3">
    <source>
        <dbReference type="Proteomes" id="UP001147653"/>
    </source>
</evidence>
<evidence type="ECO:0000256" key="1">
    <source>
        <dbReference type="SAM" id="MobiDB-lite"/>
    </source>
</evidence>
<dbReference type="Proteomes" id="UP001147653">
    <property type="component" value="Unassembled WGS sequence"/>
</dbReference>
<feature type="region of interest" description="Disordered" evidence="1">
    <location>
        <begin position="1"/>
        <end position="35"/>
    </location>
</feature>
<feature type="compositionally biased region" description="Basic and acidic residues" evidence="1">
    <location>
        <begin position="20"/>
        <end position="35"/>
    </location>
</feature>
<keyword evidence="3" id="KW-1185">Reference proteome</keyword>
<feature type="compositionally biased region" description="Basic and acidic residues" evidence="1">
    <location>
        <begin position="1"/>
        <end position="12"/>
    </location>
</feature>
<reference evidence="2" key="1">
    <citation type="submission" date="2022-10" db="EMBL/GenBank/DDBJ databases">
        <title>The WGS of Solirubrobacter phytolaccae KCTC 29190.</title>
        <authorList>
            <person name="Jiang Z."/>
        </authorList>
    </citation>
    <scope>NUCLEOTIDE SEQUENCE</scope>
    <source>
        <strain evidence="2">KCTC 29190</strain>
    </source>
</reference>
<organism evidence="2 3">
    <name type="scientific">Solirubrobacter phytolaccae</name>
    <dbReference type="NCBI Taxonomy" id="1404360"/>
    <lineage>
        <taxon>Bacteria</taxon>
        <taxon>Bacillati</taxon>
        <taxon>Actinomycetota</taxon>
        <taxon>Thermoleophilia</taxon>
        <taxon>Solirubrobacterales</taxon>
        <taxon>Solirubrobacteraceae</taxon>
        <taxon>Solirubrobacter</taxon>
    </lineage>
</organism>
<dbReference type="AlphaFoldDB" id="A0A9X3S9K4"/>